<dbReference type="PROSITE" id="PS00622">
    <property type="entry name" value="HTH_LUXR_1"/>
    <property type="match status" value="1"/>
</dbReference>
<dbReference type="CDD" id="cd06170">
    <property type="entry name" value="LuxR_C_like"/>
    <property type="match status" value="1"/>
</dbReference>
<dbReference type="EMBL" id="JAHOPC010000002">
    <property type="protein sequence ID" value="MBU8865948.1"/>
    <property type="molecule type" value="Genomic_DNA"/>
</dbReference>
<evidence type="ECO:0000256" key="1">
    <source>
        <dbReference type="ARBA" id="ARBA00023015"/>
    </source>
</evidence>
<evidence type="ECO:0000256" key="3">
    <source>
        <dbReference type="ARBA" id="ARBA00023163"/>
    </source>
</evidence>
<keyword evidence="6" id="KW-1185">Reference proteome</keyword>
<evidence type="ECO:0000256" key="2">
    <source>
        <dbReference type="ARBA" id="ARBA00023125"/>
    </source>
</evidence>
<protein>
    <submittedName>
        <fullName evidence="5">Response regulator transcription factor</fullName>
    </submittedName>
</protein>
<reference evidence="5 6" key="1">
    <citation type="submission" date="2021-06" db="EMBL/GenBank/DDBJ databases">
        <authorList>
            <person name="Jeong J.W."/>
        </authorList>
    </citation>
    <scope>NUCLEOTIDE SEQUENCE [LARGE SCALE GENOMIC DNA]</scope>
    <source>
        <strain evidence="5 6">MMS21-TAE1-1</strain>
    </source>
</reference>
<evidence type="ECO:0000313" key="6">
    <source>
        <dbReference type="Proteomes" id="UP000824166"/>
    </source>
</evidence>
<proteinExistence type="predicted"/>
<dbReference type="Pfam" id="PF00196">
    <property type="entry name" value="GerE"/>
    <property type="match status" value="1"/>
</dbReference>
<dbReference type="PROSITE" id="PS50043">
    <property type="entry name" value="HTH_LUXR_2"/>
    <property type="match status" value="1"/>
</dbReference>
<dbReference type="Proteomes" id="UP000824166">
    <property type="component" value="Unassembled WGS sequence"/>
</dbReference>
<dbReference type="SMART" id="SM00421">
    <property type="entry name" value="HTH_LUXR"/>
    <property type="match status" value="1"/>
</dbReference>
<dbReference type="PANTHER" id="PTHR44688">
    <property type="entry name" value="DNA-BINDING TRANSCRIPTIONAL ACTIVATOR DEVR_DOSR"/>
    <property type="match status" value="1"/>
</dbReference>
<dbReference type="PANTHER" id="PTHR44688:SF16">
    <property type="entry name" value="DNA-BINDING TRANSCRIPTIONAL ACTIVATOR DEVR_DOSR"/>
    <property type="match status" value="1"/>
</dbReference>
<evidence type="ECO:0000313" key="5">
    <source>
        <dbReference type="EMBL" id="MBU8865948.1"/>
    </source>
</evidence>
<name>A0ABS6I2I4_9MICC</name>
<comment type="caution">
    <text evidence="5">The sequence shown here is derived from an EMBL/GenBank/DDBJ whole genome shotgun (WGS) entry which is preliminary data.</text>
</comment>
<accession>A0ABS6I2I4</accession>
<keyword evidence="3" id="KW-0804">Transcription</keyword>
<gene>
    <name evidence="5" type="ORF">KSW38_06550</name>
</gene>
<dbReference type="InterPro" id="IPR000792">
    <property type="entry name" value="Tscrpt_reg_LuxR_C"/>
</dbReference>
<sequence length="77" mass="8480">MLLQPGVPPQYGLSPRELEVLRLIVRGRTNRAIASELFISERTVHRHVTSILEKLRVSSRTQAATHAIGQGIVSVAP</sequence>
<organism evidence="5 6">
    <name type="scientific">Paenarthrobacter aromaticivorans</name>
    <dbReference type="NCBI Taxonomy" id="2849150"/>
    <lineage>
        <taxon>Bacteria</taxon>
        <taxon>Bacillati</taxon>
        <taxon>Actinomycetota</taxon>
        <taxon>Actinomycetes</taxon>
        <taxon>Micrococcales</taxon>
        <taxon>Micrococcaceae</taxon>
        <taxon>Paenarthrobacter</taxon>
    </lineage>
</organism>
<keyword evidence="2" id="KW-0238">DNA-binding</keyword>
<keyword evidence="1" id="KW-0805">Transcription regulation</keyword>
<feature type="domain" description="HTH luxR-type" evidence="4">
    <location>
        <begin position="5"/>
        <end position="71"/>
    </location>
</feature>
<evidence type="ECO:0000259" key="4">
    <source>
        <dbReference type="PROSITE" id="PS50043"/>
    </source>
</evidence>